<organism evidence="3 4">
    <name type="scientific">Lactarius akahatsu</name>
    <dbReference type="NCBI Taxonomy" id="416441"/>
    <lineage>
        <taxon>Eukaryota</taxon>
        <taxon>Fungi</taxon>
        <taxon>Dikarya</taxon>
        <taxon>Basidiomycota</taxon>
        <taxon>Agaricomycotina</taxon>
        <taxon>Agaricomycetes</taxon>
        <taxon>Russulales</taxon>
        <taxon>Russulaceae</taxon>
        <taxon>Lactarius</taxon>
    </lineage>
</organism>
<accession>A0AAD4LIS2</accession>
<gene>
    <name evidence="3" type="ORF">EDB92DRAFT_1852700</name>
</gene>
<dbReference type="Gene3D" id="2.80.10.50">
    <property type="match status" value="1"/>
</dbReference>
<evidence type="ECO:0000259" key="2">
    <source>
        <dbReference type="Pfam" id="PF14200"/>
    </source>
</evidence>
<dbReference type="SUPFAM" id="SSF50370">
    <property type="entry name" value="Ricin B-like lectins"/>
    <property type="match status" value="1"/>
</dbReference>
<name>A0AAD4LIS2_9AGAM</name>
<feature type="domain" description="Ricin B lectin" evidence="2">
    <location>
        <begin position="27"/>
        <end position="98"/>
    </location>
</feature>
<dbReference type="Proteomes" id="UP001201163">
    <property type="component" value="Unassembled WGS sequence"/>
</dbReference>
<feature type="compositionally biased region" description="Basic and acidic residues" evidence="1">
    <location>
        <begin position="238"/>
        <end position="263"/>
    </location>
</feature>
<evidence type="ECO:0000256" key="1">
    <source>
        <dbReference type="SAM" id="MobiDB-lite"/>
    </source>
</evidence>
<sequence length="286" mass="32458">MMHGIYLVCHEQRLKIHPPSMNMSIKSGQRYKITNEQTKLALDLHGINHKTIMGYHLHGGENQQWVIDEQVNGQWTIRSVDQQKYLGVEKAPDNGTHLVGLDQPQFWDIEILPGCEDATKPSVKLCQSVRGTCFVVDHPLEKPPVGADLQLWTAWGGKNQIWVLEEYSSWFSHRSVSVKSGQRYKITNEETKLVVDLHAGNRKSILGCHFHGGENQQVTTLAAWITCASCNHDTPVDHGEAGERPMDHSISRVQEVPRCRENSRQWNTSRRPRRASVLGYRDSPGL</sequence>
<dbReference type="Pfam" id="PF14200">
    <property type="entry name" value="RicinB_lectin_2"/>
    <property type="match status" value="1"/>
</dbReference>
<feature type="region of interest" description="Disordered" evidence="1">
    <location>
        <begin position="238"/>
        <end position="286"/>
    </location>
</feature>
<proteinExistence type="predicted"/>
<dbReference type="InterPro" id="IPR000772">
    <property type="entry name" value="Ricin_B_lectin"/>
</dbReference>
<dbReference type="CDD" id="cd23422">
    <property type="entry name" value="beta-trefoil_Ricin_MPL_CNL"/>
    <property type="match status" value="1"/>
</dbReference>
<comment type="caution">
    <text evidence="3">The sequence shown here is derived from an EMBL/GenBank/DDBJ whole genome shotgun (WGS) entry which is preliminary data.</text>
</comment>
<keyword evidence="4" id="KW-1185">Reference proteome</keyword>
<protein>
    <recommendedName>
        <fullName evidence="2">Ricin B lectin domain-containing protein</fullName>
    </recommendedName>
</protein>
<dbReference type="InterPro" id="IPR035992">
    <property type="entry name" value="Ricin_B-like_lectins"/>
</dbReference>
<evidence type="ECO:0000313" key="3">
    <source>
        <dbReference type="EMBL" id="KAH8993679.1"/>
    </source>
</evidence>
<reference evidence="3" key="1">
    <citation type="submission" date="2022-01" db="EMBL/GenBank/DDBJ databases">
        <title>Comparative genomics reveals a dynamic genome evolution in the ectomycorrhizal milk-cap (Lactarius) mushrooms.</title>
        <authorList>
            <consortium name="DOE Joint Genome Institute"/>
            <person name="Lebreton A."/>
            <person name="Tang N."/>
            <person name="Kuo A."/>
            <person name="LaButti K."/>
            <person name="Drula E."/>
            <person name="Barry K."/>
            <person name="Clum A."/>
            <person name="Lipzen A."/>
            <person name="Mousain D."/>
            <person name="Ng V."/>
            <person name="Wang R."/>
            <person name="Wang X."/>
            <person name="Dai Y."/>
            <person name="Henrissat B."/>
            <person name="Grigoriev I.V."/>
            <person name="Guerin-Laguette A."/>
            <person name="Yu F."/>
            <person name="Martin F.M."/>
        </authorList>
    </citation>
    <scope>NUCLEOTIDE SEQUENCE</scope>
    <source>
        <strain evidence="3">QP</strain>
    </source>
</reference>
<dbReference type="AlphaFoldDB" id="A0AAD4LIS2"/>
<dbReference type="EMBL" id="JAKELL010000017">
    <property type="protein sequence ID" value="KAH8993679.1"/>
    <property type="molecule type" value="Genomic_DNA"/>
</dbReference>
<evidence type="ECO:0000313" key="4">
    <source>
        <dbReference type="Proteomes" id="UP001201163"/>
    </source>
</evidence>